<dbReference type="Proteomes" id="UP000095286">
    <property type="component" value="Unplaced"/>
</dbReference>
<organism evidence="1 2">
    <name type="scientific">Rhabditophanes sp. KR3021</name>
    <dbReference type="NCBI Taxonomy" id="114890"/>
    <lineage>
        <taxon>Eukaryota</taxon>
        <taxon>Metazoa</taxon>
        <taxon>Ecdysozoa</taxon>
        <taxon>Nematoda</taxon>
        <taxon>Chromadorea</taxon>
        <taxon>Rhabditida</taxon>
        <taxon>Tylenchina</taxon>
        <taxon>Panagrolaimomorpha</taxon>
        <taxon>Strongyloidoidea</taxon>
        <taxon>Alloionematidae</taxon>
        <taxon>Rhabditophanes</taxon>
    </lineage>
</organism>
<protein>
    <submittedName>
        <fullName evidence="2">SWIB domain-containing protein</fullName>
    </submittedName>
</protein>
<accession>A0AC35U8F8</accession>
<sequence length="94" mass="10693">MEDSRKMKRRDKKRKVPTISKGDVDSLVELVKSDAVAQVPKKVFSIFAKVSEKNNASSRAPVYLRMNSDDTNKFKKESFSQHTKIKEGTAFSIQ</sequence>
<evidence type="ECO:0000313" key="1">
    <source>
        <dbReference type="Proteomes" id="UP000095286"/>
    </source>
</evidence>
<reference evidence="2" key="1">
    <citation type="submission" date="2016-11" db="UniProtKB">
        <authorList>
            <consortium name="WormBaseParasite"/>
        </authorList>
    </citation>
    <scope>IDENTIFICATION</scope>
    <source>
        <strain evidence="2">KR3021</strain>
    </source>
</reference>
<proteinExistence type="predicted"/>
<name>A0AC35U8F8_9BILA</name>
<dbReference type="WBParaSite" id="RSKR_0000899700.1">
    <property type="protein sequence ID" value="RSKR_0000899700.1"/>
    <property type="gene ID" value="RSKR_0000899700"/>
</dbReference>
<evidence type="ECO:0000313" key="2">
    <source>
        <dbReference type="WBParaSite" id="RSKR_0000899700.1"/>
    </source>
</evidence>